<dbReference type="EMBL" id="CP072748">
    <property type="protein sequence ID" value="QTX10162.1"/>
    <property type="molecule type" value="Genomic_DNA"/>
</dbReference>
<evidence type="ECO:0000313" key="2">
    <source>
        <dbReference type="EMBL" id="QTX10162.1"/>
    </source>
</evidence>
<organism evidence="2">
    <name type="scientific">Thiothrix fructosivorans</name>
    <dbReference type="NCBI Taxonomy" id="111770"/>
    <lineage>
        <taxon>Bacteria</taxon>
        <taxon>Pseudomonadati</taxon>
        <taxon>Pseudomonadota</taxon>
        <taxon>Gammaproteobacteria</taxon>
        <taxon>Thiotrichales</taxon>
        <taxon>Thiotrichaceae</taxon>
        <taxon>Thiothrix</taxon>
    </lineage>
</organism>
<dbReference type="RefSeq" id="WP_207253096.1">
    <property type="nucleotide sequence ID" value="NZ_JAFMPM010000008.1"/>
</dbReference>
<accession>A0A8B0SMK8</accession>
<reference evidence="1 3" key="1">
    <citation type="submission" date="2021-03" db="EMBL/GenBank/DDBJ databases">
        <title>Draft genome and methylome analysis of Thiotrix fructosivoruns ATCC 49748.</title>
        <authorList>
            <person name="Fomenkov A."/>
            <person name="Grabovich M.Y."/>
            <person name="Roberts R.J."/>
        </authorList>
    </citation>
    <scope>NUCLEOTIDE SEQUENCE [LARGE SCALE GENOMIC DNA]</scope>
    <source>
        <strain evidence="1 3">ATCC 49748</strain>
    </source>
</reference>
<protein>
    <submittedName>
        <fullName evidence="2">Uncharacterized protein</fullName>
    </submittedName>
</protein>
<name>A0A8B0SMK8_9GAMM</name>
<dbReference type="Proteomes" id="UP000664466">
    <property type="component" value="Unassembled WGS sequence"/>
</dbReference>
<proteinExistence type="predicted"/>
<keyword evidence="3" id="KW-1185">Reference proteome</keyword>
<reference evidence="2" key="2">
    <citation type="submission" date="2021-04" db="EMBL/GenBank/DDBJ databases">
        <title>Complete Genome and methylome analysis of Thiothrix fructosivorans ATCC 49748.</title>
        <authorList>
            <person name="Fomenkov A."/>
            <person name="Sun L."/>
            <person name="Vincze T."/>
            <person name="Grabovich M.Y."/>
            <person name="Roberts R.J."/>
        </authorList>
    </citation>
    <scope>NUCLEOTIDE SEQUENCE</scope>
    <source>
        <strain evidence="2">ATCC 49748</strain>
    </source>
</reference>
<evidence type="ECO:0000313" key="3">
    <source>
        <dbReference type="Proteomes" id="UP000664466"/>
    </source>
</evidence>
<sequence>MSSNQANRVVKIGVIYEELENLHNLLQVCVDAMAHHNVLELDSVKQVLLMATDKAWGNYTTAKDLHDEMLAVLKDGAK</sequence>
<dbReference type="AlphaFoldDB" id="A0A8B0SMK8"/>
<dbReference type="EMBL" id="JAFMPM010000008">
    <property type="protein sequence ID" value="MBO0615389.1"/>
    <property type="molecule type" value="Genomic_DNA"/>
</dbReference>
<evidence type="ECO:0000313" key="1">
    <source>
        <dbReference type="EMBL" id="MBO0615389.1"/>
    </source>
</evidence>
<gene>
    <name evidence="2" type="ORF">J1836_016440</name>
    <name evidence="1" type="ORF">J1836_21060</name>
</gene>